<name>A0A8H4EUA5_GIGMA</name>
<dbReference type="Proteomes" id="UP000439903">
    <property type="component" value="Unassembled WGS sequence"/>
</dbReference>
<feature type="transmembrane region" description="Helical" evidence="1">
    <location>
        <begin position="12"/>
        <end position="30"/>
    </location>
</feature>
<protein>
    <submittedName>
        <fullName evidence="2">Uncharacterized protein</fullName>
    </submittedName>
</protein>
<dbReference type="EMBL" id="WTPW01000049">
    <property type="protein sequence ID" value="KAF0554665.1"/>
    <property type="molecule type" value="Genomic_DNA"/>
</dbReference>
<comment type="caution">
    <text evidence="2">The sequence shown here is derived from an EMBL/GenBank/DDBJ whole genome shotgun (WGS) entry which is preliminary data.</text>
</comment>
<keyword evidence="1" id="KW-1133">Transmembrane helix</keyword>
<feature type="transmembrane region" description="Helical" evidence="1">
    <location>
        <begin position="36"/>
        <end position="56"/>
    </location>
</feature>
<reference evidence="2 3" key="1">
    <citation type="journal article" date="2019" name="Environ. Microbiol.">
        <title>At the nexus of three kingdoms: the genome of the mycorrhizal fungus Gigaspora margarita provides insights into plant, endobacterial and fungal interactions.</title>
        <authorList>
            <person name="Venice F."/>
            <person name="Ghignone S."/>
            <person name="Salvioli di Fossalunga A."/>
            <person name="Amselem J."/>
            <person name="Novero M."/>
            <person name="Xianan X."/>
            <person name="Sedzielewska Toro K."/>
            <person name="Morin E."/>
            <person name="Lipzen A."/>
            <person name="Grigoriev I.V."/>
            <person name="Henrissat B."/>
            <person name="Martin F.M."/>
            <person name="Bonfante P."/>
        </authorList>
    </citation>
    <scope>NUCLEOTIDE SEQUENCE [LARGE SCALE GENOMIC DNA]</scope>
    <source>
        <strain evidence="2 3">BEG34</strain>
    </source>
</reference>
<evidence type="ECO:0000256" key="1">
    <source>
        <dbReference type="SAM" id="Phobius"/>
    </source>
</evidence>
<sequence length="334" mass="39979">MKHHRFVPKRIFFLVIFISVIECFFEYALYCTPRNVDTIFFFIFTTVLTRSISSFFSNDREVKVKDINKYGKLAKDTSHDMYKYVFLHINDYKKVSNFLGHRLYLEIEKKNKEALDYAKKVKEFYVKKEYEKVINFYKKQLSNEKEFFIAEEKEYSDLSIADKIIFEKFRRPISKSVLKEKVEKYEKNKKNIPGTKIIAEKLVEDVRVYANILEMGLFQYITYSHRSRKEIKIPEIKDTEGNNDGIKIEIKDTKVVWIVIPGIMESYANEKLDTYEEKLTTEIEYCENIEKILIVCKLKKGKVLMNNEEFIDDKSKVIKHYFLTHQMLLIKMNS</sequence>
<dbReference type="AlphaFoldDB" id="A0A8H4EUA5"/>
<keyword evidence="1" id="KW-0812">Transmembrane</keyword>
<keyword evidence="3" id="KW-1185">Reference proteome</keyword>
<organism evidence="2 3">
    <name type="scientific">Gigaspora margarita</name>
    <dbReference type="NCBI Taxonomy" id="4874"/>
    <lineage>
        <taxon>Eukaryota</taxon>
        <taxon>Fungi</taxon>
        <taxon>Fungi incertae sedis</taxon>
        <taxon>Mucoromycota</taxon>
        <taxon>Glomeromycotina</taxon>
        <taxon>Glomeromycetes</taxon>
        <taxon>Diversisporales</taxon>
        <taxon>Gigasporaceae</taxon>
        <taxon>Gigaspora</taxon>
    </lineage>
</organism>
<accession>A0A8H4EUA5</accession>
<evidence type="ECO:0000313" key="3">
    <source>
        <dbReference type="Proteomes" id="UP000439903"/>
    </source>
</evidence>
<gene>
    <name evidence="2" type="ORF">F8M41_019008</name>
</gene>
<evidence type="ECO:0000313" key="2">
    <source>
        <dbReference type="EMBL" id="KAF0554665.1"/>
    </source>
</evidence>
<proteinExistence type="predicted"/>
<dbReference type="OrthoDB" id="2431777at2759"/>
<keyword evidence="1" id="KW-0472">Membrane</keyword>